<feature type="compositionally biased region" description="Polar residues" evidence="4">
    <location>
        <begin position="585"/>
        <end position="613"/>
    </location>
</feature>
<proteinExistence type="inferred from homology"/>
<gene>
    <name evidence="7" type="ORF">MAR_035663</name>
</gene>
<feature type="compositionally biased region" description="Basic and acidic residues" evidence="4">
    <location>
        <begin position="178"/>
        <end position="203"/>
    </location>
</feature>
<evidence type="ECO:0000259" key="6">
    <source>
        <dbReference type="PROSITE" id="PS50001"/>
    </source>
</evidence>
<dbReference type="InterPro" id="IPR033929">
    <property type="entry name" value="Tensin_PTB"/>
</dbReference>
<evidence type="ECO:0000256" key="1">
    <source>
        <dbReference type="ARBA" id="ARBA00007881"/>
    </source>
</evidence>
<dbReference type="InterPro" id="IPR051484">
    <property type="entry name" value="Tensin_PTEN_phosphatase"/>
</dbReference>
<dbReference type="InterPro" id="IPR036860">
    <property type="entry name" value="SH2_dom_sf"/>
</dbReference>
<comment type="similarity">
    <text evidence="1">Belongs to the PTEN phosphatase protein family.</text>
</comment>
<feature type="compositionally biased region" description="Basic and acidic residues" evidence="4">
    <location>
        <begin position="519"/>
        <end position="543"/>
    </location>
</feature>
<feature type="compositionally biased region" description="Polar residues" evidence="4">
    <location>
        <begin position="268"/>
        <end position="277"/>
    </location>
</feature>
<feature type="compositionally biased region" description="Polar residues" evidence="4">
    <location>
        <begin position="626"/>
        <end position="645"/>
    </location>
</feature>
<accession>A0ABY7ENQ0</accession>
<sequence length="1115" mass="124755">MNKQPVSSYSSMSKSYSSSASPRSGKVALDEQTQLDQILSDLLSDQAFVSQKSSPGTRSFRTVEEHTNPEGNIVVQRGDVTYKIPEVRSEKQYSVKTESRTVMEDKYKPVNAFTYTPSSPEMSRSFDGVRSPTSPKAPYKVDYDNNYKKESYNYQANGPSSLSDGEHSLSWLQQQQAKLREKSVERDPRRERNEQMLIEELKKSQTQNKYFQKKSEDDSMSKVSSSSLQNGPTSPYSYTVSRTHTYDTDKSPNERAFPPHDSIPMAHSHTTYITEQQSSTTSKVSNKPPPSPSLQRSVAPSMHSPPPVPPPQRTSSRDYMQQQQHQQQQHTRNRSYSGGAYQQQSSNAWKSETHAQPRVVQRHNSESAYDRDHFERQQTNKQFVTPPISPRSVSPHTFQSYKTVYKTIHHKDEDEPDFSQPQMEVKMEKQIQKEQHMHQQQQQQQQHDSNKPHYITEVIVQRTGGADSKNSTLNRSAELDRETDNRLDALEKSLQAASHSIIQNQPTWQQQQQQNVVRQETRQYETRTYETRSEQQRREHKTEQQTIQQNQANQQPHKLEVTEVDRITLKPIGPGIQQLEPEGSVHSTSTLGRDSTLGRATTPSFPTSPQASAVTPPFPLTPRTPYANTSSGGSHVTSPTGTLQSDRMQYQTQYQQNYQTNTLPHNGQQQMSAGYQSSTLPHNVQPQMSAGYQSSTLPHNMQPQMSAGYQTSTLPHQSGFQQHQQKQQYQQSSSYSTQQYSSSNQQSSHDGSLHVDTNPRMLMTQPARSPGASSPGSPPSPGNLNTLRHQLHTAHSMSNSAVSPGPHSATGQSSPSVYFGLSRRGSLTSLADSEATHTTPRFVKDTSKYWYKPSITREEAIMILKDKAPGTFVVRDSNSFPGAFGLALKVATLPPNVQIKSSGDPQADLVRHFLIEPTSKGVRLRGCSNEPVFVIEVEKNIPGSLASLVYQHSLTPLALPCKLVLPEGGGSVDQSHTLSDVSPTAEMPTCNVVYLSSVDMESLTGPQAIQKAVKQTIDNPPPKTTQVHFKVSNHGITLTDNQRKLFFRRHYPVATVTFCGTDPDDRKVFGFVARKQGAVSDNQCHLFCELDPTQPASAIVNFVTKVMIGHSKVKS</sequence>
<feature type="region of interest" description="Disordered" evidence="4">
    <location>
        <begin position="49"/>
        <end position="72"/>
    </location>
</feature>
<dbReference type="InterPro" id="IPR013625">
    <property type="entry name" value="PTB"/>
</dbReference>
<feature type="region of interest" description="Disordered" evidence="4">
    <location>
        <begin position="573"/>
        <end position="645"/>
    </location>
</feature>
<evidence type="ECO:0000313" key="8">
    <source>
        <dbReference type="Proteomes" id="UP001164746"/>
    </source>
</evidence>
<feature type="compositionally biased region" description="Polar residues" evidence="4">
    <location>
        <begin position="49"/>
        <end position="60"/>
    </location>
</feature>
<feature type="compositionally biased region" description="Polar residues" evidence="4">
    <location>
        <begin position="663"/>
        <end position="716"/>
    </location>
</feature>
<reference evidence="7" key="1">
    <citation type="submission" date="2022-11" db="EMBL/GenBank/DDBJ databases">
        <title>Centuries of genome instability and evolution in soft-shell clam transmissible cancer (bioRxiv).</title>
        <authorList>
            <person name="Hart S.F.M."/>
            <person name="Yonemitsu M.A."/>
            <person name="Giersch R.M."/>
            <person name="Beal B.F."/>
            <person name="Arriagada G."/>
            <person name="Davis B.W."/>
            <person name="Ostrander E.A."/>
            <person name="Goff S.P."/>
            <person name="Metzger M.J."/>
        </authorList>
    </citation>
    <scope>NUCLEOTIDE SEQUENCE</scope>
    <source>
        <strain evidence="7">MELC-2E11</strain>
        <tissue evidence="7">Siphon/mantle</tissue>
    </source>
</reference>
<keyword evidence="2 3" id="KW-0727">SH2 domain</keyword>
<feature type="compositionally biased region" description="Low complexity" evidence="4">
    <location>
        <begin position="505"/>
        <end position="518"/>
    </location>
</feature>
<dbReference type="PANTHER" id="PTHR45734">
    <property type="entry name" value="TENSIN"/>
    <property type="match status" value="1"/>
</dbReference>
<feature type="region of interest" description="Disordered" evidence="4">
    <location>
        <begin position="661"/>
        <end position="817"/>
    </location>
</feature>
<feature type="compositionally biased region" description="Polar residues" evidence="4">
    <location>
        <begin position="113"/>
        <end position="122"/>
    </location>
</feature>
<dbReference type="PANTHER" id="PTHR45734:SF10">
    <property type="entry name" value="BLISTERY, ISOFORM A"/>
    <property type="match status" value="1"/>
</dbReference>
<keyword evidence="8" id="KW-1185">Reference proteome</keyword>
<feature type="compositionally biased region" description="Basic and acidic residues" evidence="4">
    <location>
        <begin position="244"/>
        <end position="253"/>
    </location>
</feature>
<dbReference type="InterPro" id="IPR006020">
    <property type="entry name" value="PTB/PI_dom"/>
</dbReference>
<feature type="region of interest" description="Disordered" evidence="4">
    <location>
        <begin position="112"/>
        <end position="370"/>
    </location>
</feature>
<feature type="compositionally biased region" description="Pro residues" evidence="4">
    <location>
        <begin position="303"/>
        <end position="312"/>
    </location>
</feature>
<evidence type="ECO:0000313" key="7">
    <source>
        <dbReference type="EMBL" id="WAR10587.1"/>
    </source>
</evidence>
<dbReference type="CDD" id="cd01213">
    <property type="entry name" value="PTB_tensin"/>
    <property type="match status" value="1"/>
</dbReference>
<dbReference type="InterPro" id="IPR011993">
    <property type="entry name" value="PH-like_dom_sf"/>
</dbReference>
<feature type="compositionally biased region" description="Polar residues" evidence="4">
    <location>
        <begin position="228"/>
        <end position="243"/>
    </location>
</feature>
<feature type="compositionally biased region" description="Basic and acidic residues" evidence="4">
    <location>
        <begin position="139"/>
        <end position="151"/>
    </location>
</feature>
<feature type="region of interest" description="Disordered" evidence="4">
    <location>
        <begin position="1"/>
        <end position="31"/>
    </location>
</feature>
<feature type="compositionally biased region" description="Polar residues" evidence="4">
    <location>
        <begin position="783"/>
        <end position="802"/>
    </location>
</feature>
<dbReference type="Proteomes" id="UP001164746">
    <property type="component" value="Chromosome 7"/>
</dbReference>
<dbReference type="SMART" id="SM00252">
    <property type="entry name" value="SH2"/>
    <property type="match status" value="1"/>
</dbReference>
<feature type="compositionally biased region" description="Low complexity" evidence="4">
    <location>
        <begin position="544"/>
        <end position="555"/>
    </location>
</feature>
<dbReference type="EMBL" id="CP111018">
    <property type="protein sequence ID" value="WAR10587.1"/>
    <property type="molecule type" value="Genomic_DNA"/>
</dbReference>
<evidence type="ECO:0000256" key="3">
    <source>
        <dbReference type="PROSITE-ProRule" id="PRU00191"/>
    </source>
</evidence>
<feature type="region of interest" description="Disordered" evidence="4">
    <location>
        <begin position="428"/>
        <end position="483"/>
    </location>
</feature>
<feature type="region of interest" description="Disordered" evidence="4">
    <location>
        <begin position="376"/>
        <end position="395"/>
    </location>
</feature>
<dbReference type="Pfam" id="PF08416">
    <property type="entry name" value="PTB"/>
    <property type="match status" value="1"/>
</dbReference>
<feature type="domain" description="SH2" evidence="6">
    <location>
        <begin position="850"/>
        <end position="967"/>
    </location>
</feature>
<dbReference type="PROSITE" id="PS50001">
    <property type="entry name" value="SH2"/>
    <property type="match status" value="1"/>
</dbReference>
<feature type="compositionally biased region" description="Low complexity" evidence="4">
    <location>
        <begin position="438"/>
        <end position="447"/>
    </location>
</feature>
<evidence type="ECO:0000256" key="4">
    <source>
        <dbReference type="SAM" id="MobiDB-lite"/>
    </source>
</evidence>
<dbReference type="InterPro" id="IPR000980">
    <property type="entry name" value="SH2"/>
</dbReference>
<dbReference type="Pfam" id="PF00017">
    <property type="entry name" value="SH2"/>
    <property type="match status" value="1"/>
</dbReference>
<feature type="region of interest" description="Disordered" evidence="4">
    <location>
        <begin position="505"/>
        <end position="558"/>
    </location>
</feature>
<dbReference type="SUPFAM" id="SSF55550">
    <property type="entry name" value="SH2 domain"/>
    <property type="match status" value="1"/>
</dbReference>
<dbReference type="Gene3D" id="2.30.29.30">
    <property type="entry name" value="Pleckstrin-homology domain (PH domain)/Phosphotyrosine-binding domain (PTB)"/>
    <property type="match status" value="1"/>
</dbReference>
<feature type="domain" description="PID" evidence="5">
    <location>
        <begin position="992"/>
        <end position="1103"/>
    </location>
</feature>
<evidence type="ECO:0000259" key="5">
    <source>
        <dbReference type="PROSITE" id="PS01179"/>
    </source>
</evidence>
<feature type="compositionally biased region" description="Low complexity" evidence="4">
    <location>
        <begin position="717"/>
        <end position="748"/>
    </location>
</feature>
<feature type="compositionally biased region" description="Low complexity" evidence="4">
    <location>
        <begin position="7"/>
        <end position="24"/>
    </location>
</feature>
<dbReference type="Gene3D" id="3.30.505.10">
    <property type="entry name" value="SH2 domain"/>
    <property type="match status" value="1"/>
</dbReference>
<feature type="compositionally biased region" description="Polar residues" evidence="4">
    <location>
        <begin position="152"/>
        <end position="163"/>
    </location>
</feature>
<dbReference type="SUPFAM" id="SSF50729">
    <property type="entry name" value="PH domain-like"/>
    <property type="match status" value="1"/>
</dbReference>
<organism evidence="7 8">
    <name type="scientific">Mya arenaria</name>
    <name type="common">Soft-shell clam</name>
    <dbReference type="NCBI Taxonomy" id="6604"/>
    <lineage>
        <taxon>Eukaryota</taxon>
        <taxon>Metazoa</taxon>
        <taxon>Spiralia</taxon>
        <taxon>Lophotrochozoa</taxon>
        <taxon>Mollusca</taxon>
        <taxon>Bivalvia</taxon>
        <taxon>Autobranchia</taxon>
        <taxon>Heteroconchia</taxon>
        <taxon>Euheterodonta</taxon>
        <taxon>Imparidentia</taxon>
        <taxon>Neoheterodontei</taxon>
        <taxon>Myida</taxon>
        <taxon>Myoidea</taxon>
        <taxon>Myidae</taxon>
        <taxon>Mya</taxon>
    </lineage>
</organism>
<name>A0ABY7ENQ0_MYAAR</name>
<dbReference type="PROSITE" id="PS01179">
    <property type="entry name" value="PID"/>
    <property type="match status" value="1"/>
</dbReference>
<feature type="compositionally biased region" description="Low complexity" evidence="4">
    <location>
        <begin position="321"/>
        <end position="346"/>
    </location>
</feature>
<evidence type="ECO:0000256" key="2">
    <source>
        <dbReference type="ARBA" id="ARBA00022999"/>
    </source>
</evidence>
<feature type="compositionally biased region" description="Basic and acidic residues" evidence="4">
    <location>
        <begin position="428"/>
        <end position="437"/>
    </location>
</feature>
<protein>
    <submittedName>
        <fullName evidence="7">TENS3-like protein</fullName>
    </submittedName>
</protein>
<dbReference type="SMART" id="SM00462">
    <property type="entry name" value="PTB"/>
    <property type="match status" value="1"/>
</dbReference>